<protein>
    <submittedName>
        <fullName evidence="4">Uncharacterized protein</fullName>
    </submittedName>
</protein>
<organism evidence="3 4">
    <name type="scientific">Plectus sambesii</name>
    <dbReference type="NCBI Taxonomy" id="2011161"/>
    <lineage>
        <taxon>Eukaryota</taxon>
        <taxon>Metazoa</taxon>
        <taxon>Ecdysozoa</taxon>
        <taxon>Nematoda</taxon>
        <taxon>Chromadorea</taxon>
        <taxon>Plectida</taxon>
        <taxon>Plectina</taxon>
        <taxon>Plectoidea</taxon>
        <taxon>Plectidae</taxon>
        <taxon>Plectus</taxon>
    </lineage>
</organism>
<evidence type="ECO:0000313" key="3">
    <source>
        <dbReference type="Proteomes" id="UP000887566"/>
    </source>
</evidence>
<dbReference type="AlphaFoldDB" id="A0A914XBW3"/>
<keyword evidence="3" id="KW-1185">Reference proteome</keyword>
<feature type="signal peptide" evidence="2">
    <location>
        <begin position="1"/>
        <end position="17"/>
    </location>
</feature>
<evidence type="ECO:0000256" key="1">
    <source>
        <dbReference type="SAM" id="MobiDB-lite"/>
    </source>
</evidence>
<feature type="compositionally biased region" description="Low complexity" evidence="1">
    <location>
        <begin position="45"/>
        <end position="70"/>
    </location>
</feature>
<feature type="region of interest" description="Disordered" evidence="1">
    <location>
        <begin position="43"/>
        <end position="114"/>
    </location>
</feature>
<dbReference type="WBParaSite" id="PSAMB.scaffold7737size7195.g30488.t1">
    <property type="protein sequence ID" value="PSAMB.scaffold7737size7195.g30488.t1"/>
    <property type="gene ID" value="PSAMB.scaffold7737size7195.g30488"/>
</dbReference>
<proteinExistence type="predicted"/>
<feature type="chain" id="PRO_5038009222" evidence="2">
    <location>
        <begin position="18"/>
        <end position="368"/>
    </location>
</feature>
<sequence>MLLFILYLLSVSSVSLACLGSPFGSGPQAVNFDYEMGCGSHCEETSSNDNTNTNNYNNNNENTNNYNNNNNEDEYESPDSYDHEKPAYKLPLPTQPAVQPQPYKPDSYSEPEQPNPYLERAAVHLPYTTYRNQLCSGKQIGSSQGESIGSAVLKCVQLGCEAANAIPRGDGKYDCTFLHGVQTRSASPGAYCVSGKQLPQMNHLKQAFKSRRFQVQQQAAVLNSDSSATASAFDGYEDFLDPDFSSTSLKPSPTYEGEEDGLPIELRKLVIASSTNYAPPPYIPKPITNGNNYVPPYIAPPSPSIKNSVAPPSLPSRFSSLPSSQPPSHRTFDARSVGSDVRYKPLPAFVPSPRESAFQAVPSPFARK</sequence>
<name>A0A914XBW3_9BILA</name>
<reference evidence="4" key="1">
    <citation type="submission" date="2022-11" db="UniProtKB">
        <authorList>
            <consortium name="WormBaseParasite"/>
        </authorList>
    </citation>
    <scope>IDENTIFICATION</scope>
</reference>
<dbReference type="Proteomes" id="UP000887566">
    <property type="component" value="Unplaced"/>
</dbReference>
<keyword evidence="2" id="KW-0732">Signal</keyword>
<feature type="region of interest" description="Disordered" evidence="1">
    <location>
        <begin position="308"/>
        <end position="336"/>
    </location>
</feature>
<accession>A0A914XBW3</accession>
<evidence type="ECO:0000256" key="2">
    <source>
        <dbReference type="SAM" id="SignalP"/>
    </source>
</evidence>
<evidence type="ECO:0000313" key="4">
    <source>
        <dbReference type="WBParaSite" id="PSAMB.scaffold7737size7195.g30488.t1"/>
    </source>
</evidence>
<feature type="compositionally biased region" description="Low complexity" evidence="1">
    <location>
        <begin position="315"/>
        <end position="328"/>
    </location>
</feature>